<gene>
    <name evidence="2" type="ORF">GCM10017774_42590</name>
</gene>
<keyword evidence="3" id="KW-1185">Reference proteome</keyword>
<evidence type="ECO:0000259" key="1">
    <source>
        <dbReference type="Pfam" id="PF10881"/>
    </source>
</evidence>
<protein>
    <recommendedName>
        <fullName evidence="1">DUF2726 domain-containing protein</fullName>
    </recommendedName>
</protein>
<dbReference type="RefSeq" id="WP_191300141.1">
    <property type="nucleotide sequence ID" value="NZ_BNAR01000006.1"/>
</dbReference>
<feature type="domain" description="DUF2726" evidence="1">
    <location>
        <begin position="16"/>
        <end position="120"/>
    </location>
</feature>
<accession>A0ABQ3MQS9</accession>
<dbReference type="EMBL" id="BNAR01000006">
    <property type="protein sequence ID" value="GHH43969.1"/>
    <property type="molecule type" value="Genomic_DNA"/>
</dbReference>
<dbReference type="Pfam" id="PF10881">
    <property type="entry name" value="DUF2726"/>
    <property type="match status" value="1"/>
</dbReference>
<evidence type="ECO:0000313" key="2">
    <source>
        <dbReference type="EMBL" id="GHH43969.1"/>
    </source>
</evidence>
<name>A0ABQ3MQS9_9PSEU</name>
<proteinExistence type="predicted"/>
<comment type="caution">
    <text evidence="2">The sequence shown here is derived from an EMBL/GenBank/DDBJ whole genome shotgun (WGS) entry which is preliminary data.</text>
</comment>
<organism evidence="2 3">
    <name type="scientific">Lentzea cavernae</name>
    <dbReference type="NCBI Taxonomy" id="2020703"/>
    <lineage>
        <taxon>Bacteria</taxon>
        <taxon>Bacillati</taxon>
        <taxon>Actinomycetota</taxon>
        <taxon>Actinomycetes</taxon>
        <taxon>Pseudonocardiales</taxon>
        <taxon>Pseudonocardiaceae</taxon>
        <taxon>Lentzea</taxon>
    </lineage>
</organism>
<sequence length="316" mass="35199">MAHTGRLLPLLSNRYEEAADELLRKISADTGDRLMLKMRLASVVDINTLDAHIPGGRWFALSAELDYVVFDGETRLPKFAVELDGRQHWTDLEQRRKDAAKNRICEHADLPLIRITSDFVHTTGRWPLLSYAVNAFYSSEAFFEAQKNGSVPQDEPFYVGNVLTPLQDGKSGFLPGTFDALAIRDLWSLHRNGLIPRPIPNTFKVRPDEGGGVRAIAYLPVAKDRYLISESRVRDFRFQGISPYDLAEEICVVDIANAAADWLAGKPVASNSTTMRKKAAEIQRLIDDSQIVGVGAGTGIIEGSEEFSIKLTRRGR</sequence>
<dbReference type="Proteomes" id="UP000605568">
    <property type="component" value="Unassembled WGS sequence"/>
</dbReference>
<reference evidence="3" key="1">
    <citation type="journal article" date="2019" name="Int. J. Syst. Evol. Microbiol.">
        <title>The Global Catalogue of Microorganisms (GCM) 10K type strain sequencing project: providing services to taxonomists for standard genome sequencing and annotation.</title>
        <authorList>
            <consortium name="The Broad Institute Genomics Platform"/>
            <consortium name="The Broad Institute Genome Sequencing Center for Infectious Disease"/>
            <person name="Wu L."/>
            <person name="Ma J."/>
        </authorList>
    </citation>
    <scope>NUCLEOTIDE SEQUENCE [LARGE SCALE GENOMIC DNA]</scope>
    <source>
        <strain evidence="3">CGMCC 4.7367</strain>
    </source>
</reference>
<evidence type="ECO:0000313" key="3">
    <source>
        <dbReference type="Proteomes" id="UP000605568"/>
    </source>
</evidence>
<dbReference type="InterPro" id="IPR024402">
    <property type="entry name" value="DUF2726"/>
</dbReference>